<dbReference type="Proteomes" id="UP001609176">
    <property type="component" value="Unassembled WGS sequence"/>
</dbReference>
<evidence type="ECO:0000313" key="7">
    <source>
        <dbReference type="EMBL" id="MFH5241908.1"/>
    </source>
</evidence>
<dbReference type="CDD" id="cd05274">
    <property type="entry name" value="KR_FAS_SDR_x"/>
    <property type="match status" value="1"/>
</dbReference>
<dbReference type="InterPro" id="IPR057326">
    <property type="entry name" value="KR_dom"/>
</dbReference>
<evidence type="ECO:0000313" key="8">
    <source>
        <dbReference type="Proteomes" id="UP001609176"/>
    </source>
</evidence>
<evidence type="ECO:0000313" key="6">
    <source>
        <dbReference type="EMBL" id="MFH5229961.1"/>
    </source>
</evidence>
<evidence type="ECO:0000256" key="1">
    <source>
        <dbReference type="ARBA" id="ARBA00022450"/>
    </source>
</evidence>
<dbReference type="Gene3D" id="3.40.50.720">
    <property type="entry name" value="NAD(P)-binding Rossmann-like Domain"/>
    <property type="match status" value="1"/>
</dbReference>
<evidence type="ECO:0000259" key="5">
    <source>
        <dbReference type="PROSITE" id="PS50075"/>
    </source>
</evidence>
<dbReference type="PROSITE" id="PS00012">
    <property type="entry name" value="PHOSPHOPANTETHEINE"/>
    <property type="match status" value="1"/>
</dbReference>
<dbReference type="PANTHER" id="PTHR43775:SF37">
    <property type="entry name" value="SI:DKEY-61P9.11"/>
    <property type="match status" value="1"/>
</dbReference>
<comment type="caution">
    <text evidence="6">The sequence shown here is derived from an EMBL/GenBank/DDBJ whole genome shotgun (WGS) entry which is preliminary data.</text>
</comment>
<dbReference type="PANTHER" id="PTHR43775">
    <property type="entry name" value="FATTY ACID SYNTHASE"/>
    <property type="match status" value="1"/>
</dbReference>
<dbReference type="Proteomes" id="UP001609219">
    <property type="component" value="Unassembled WGS sequence"/>
</dbReference>
<dbReference type="InterPro" id="IPR014043">
    <property type="entry name" value="Acyl_transferase_dom"/>
</dbReference>
<proteinExistence type="predicted"/>
<dbReference type="Pfam" id="PF08659">
    <property type="entry name" value="KR"/>
    <property type="match status" value="1"/>
</dbReference>
<dbReference type="SMART" id="SM00823">
    <property type="entry name" value="PKS_PP"/>
    <property type="match status" value="1"/>
</dbReference>
<dbReference type="InterPro" id="IPR016036">
    <property type="entry name" value="Malonyl_transacylase_ACP-bd"/>
</dbReference>
<feature type="domain" description="Carrier" evidence="5">
    <location>
        <begin position="962"/>
        <end position="1037"/>
    </location>
</feature>
<evidence type="ECO:0000256" key="3">
    <source>
        <dbReference type="ARBA" id="ARBA00022679"/>
    </source>
</evidence>
<dbReference type="InterPro" id="IPR050091">
    <property type="entry name" value="PKS_NRPS_Biosynth_Enz"/>
</dbReference>
<dbReference type="Pfam" id="PF00698">
    <property type="entry name" value="Acyl_transf_1"/>
    <property type="match status" value="1"/>
</dbReference>
<dbReference type="InterPro" id="IPR006162">
    <property type="entry name" value="Ppantetheine_attach_site"/>
</dbReference>
<dbReference type="SMART" id="SM00822">
    <property type="entry name" value="PKS_KR"/>
    <property type="match status" value="1"/>
</dbReference>
<dbReference type="EMBL" id="JBIMSN010000062">
    <property type="protein sequence ID" value="MFH5229961.1"/>
    <property type="molecule type" value="Genomic_DNA"/>
</dbReference>
<gene>
    <name evidence="6" type="primary">nbtC</name>
    <name evidence="7" type="ORF">ACHIPV_08405</name>
    <name evidence="6" type="ORF">ACHIRB_15465</name>
</gene>
<dbReference type="NCBIfam" id="NF037941">
    <property type="entry name" value="PKS_NbtC"/>
    <property type="match status" value="1"/>
</dbReference>
<dbReference type="PROSITE" id="PS50075">
    <property type="entry name" value="CARRIER"/>
    <property type="match status" value="1"/>
</dbReference>
<dbReference type="SUPFAM" id="SSF51735">
    <property type="entry name" value="NAD(P)-binding Rossmann-fold domains"/>
    <property type="match status" value="2"/>
</dbReference>
<dbReference type="RefSeq" id="WP_395124072.1">
    <property type="nucleotide sequence ID" value="NZ_JBIMSN010000062.1"/>
</dbReference>
<dbReference type="SUPFAM" id="SSF52151">
    <property type="entry name" value="FabD/lysophospholipase-like"/>
    <property type="match status" value="1"/>
</dbReference>
<keyword evidence="3" id="KW-0808">Transferase</keyword>
<evidence type="ECO:0000256" key="4">
    <source>
        <dbReference type="ARBA" id="ARBA00023268"/>
    </source>
</evidence>
<dbReference type="InterPro" id="IPR036291">
    <property type="entry name" value="NAD(P)-bd_dom_sf"/>
</dbReference>
<dbReference type="Gene3D" id="3.30.70.3290">
    <property type="match status" value="1"/>
</dbReference>
<dbReference type="Gene3D" id="1.10.1200.10">
    <property type="entry name" value="ACP-like"/>
    <property type="match status" value="1"/>
</dbReference>
<dbReference type="InterPro" id="IPR001227">
    <property type="entry name" value="Ac_transferase_dom_sf"/>
</dbReference>
<evidence type="ECO:0000313" key="9">
    <source>
        <dbReference type="Proteomes" id="UP001609219"/>
    </source>
</evidence>
<evidence type="ECO:0000256" key="2">
    <source>
        <dbReference type="ARBA" id="ARBA00022553"/>
    </source>
</evidence>
<organism evidence="6 9">
    <name type="scientific">Antrihabitans spumae</name>
    <dbReference type="NCBI Taxonomy" id="3373370"/>
    <lineage>
        <taxon>Bacteria</taxon>
        <taxon>Bacillati</taxon>
        <taxon>Actinomycetota</taxon>
        <taxon>Actinomycetes</taxon>
        <taxon>Mycobacteriales</taxon>
        <taxon>Nocardiaceae</taxon>
        <taxon>Antrihabitans</taxon>
    </lineage>
</organism>
<name>A0ABW7K861_9NOCA</name>
<keyword evidence="1" id="KW-0596">Phosphopantetheine</keyword>
<keyword evidence="9" id="KW-1185">Reference proteome</keyword>
<reference evidence="8 9" key="1">
    <citation type="submission" date="2024-10" db="EMBL/GenBank/DDBJ databases">
        <authorList>
            <person name="Riesco R."/>
        </authorList>
    </citation>
    <scope>NUCLEOTIDE SEQUENCE [LARGE SCALE GENOMIC DNA]</scope>
    <source>
        <strain evidence="7 8">NCIMB 15448</strain>
        <strain evidence="6 9">NCIMB 15450</strain>
    </source>
</reference>
<dbReference type="SMART" id="SM00827">
    <property type="entry name" value="PKS_AT"/>
    <property type="match status" value="1"/>
</dbReference>
<dbReference type="Pfam" id="PF00550">
    <property type="entry name" value="PP-binding"/>
    <property type="match status" value="1"/>
</dbReference>
<dbReference type="InterPro" id="IPR016035">
    <property type="entry name" value="Acyl_Trfase/lysoPLipase"/>
</dbReference>
<sequence length="1040" mass="111011">MSRYLLPDGTTSVLLSADTRETLRRESVALLDYLAQRPEVTPAQVAATLFRTRTARRFRALAMVRDRTELDAALTSIAEDSPNPKVVTSIGPATKRKRAYVFPGQGSQYPGMGRMFYSESPVFRKAVDEAEEHFARLFGISPLAYLLHDSEKDGERPDAVEIVQPALLMQMVGLAAMWRAAGIEPAATVGHSQGEIAAVYVSGASTLADAIRVVTIRANAVAALSLSGYSMAVLGIDRDECEALIARQTGWTELSVVNSAHLLCISGDRDTVLQIVELVNARGRFAKEIRVQYPAHTSMVNQFRDQFTSVAEDLDNKEFAVPEIDCLGATLGGAITSEFPVADYWFWNLRNRVRFDLAVAGAADRGIDTYIEIAEHPTLMLAVQETLSSAPDRDYQVIGTSRRTETDLREFTRNVATVAVADLDYSWDSLREDSDANTAAVPPLRDFPHTQMNSRHLWAPYAPPARVVSVSAQAAMTPPARLVEEWPRLARRKLVAPRTIRLVDPAGSSSALAGAIAQRASRHDATVHLDGEAGERSADTVVIFVPPTAESDYASAVSEFADVVGSRDWAAVLGDDVDEWWVVTSGGEAVVEGEVPGSVHSAVTAGFRCIALEHIGRTLRHLDLPADLSTVDDVTLADRILDAVHTANEPELALRDGKLHAKRLVATDAAPAAEPRDLRNVLVLGGTGHVGLEFCEQFVRDGAGRITLVSRTGETAATAQRLREIRALGSTEVVVVACDVSDASAVADLAAGFAGNPASVLVHAAVNYTYSVSSDVDAHSAAAAAASKIIGLENVLNAVPLTDECRLLLCSSFAATLGGWGQTLYAGTNRILDAIAHRLRAQGRDCTSVQWGLWVLPPQADDSVHARVKGSGLVAMHPAAAIAAGFDHTDTNSIVLSAEWPRLRSIADAIGLEPVFAQGLATVEEAVVDIPAVTESVPEPEPRAPIAAASASPAVTPEAAVASFAERVRRELDRVMGADGSDSVDGSTPLVALGLDSLQALDLRKRIKVELNRELPVTAIMGGASLDDVVALMSDGGVHS</sequence>
<dbReference type="EMBL" id="JBIMSP010000009">
    <property type="protein sequence ID" value="MFH5241908.1"/>
    <property type="molecule type" value="Genomic_DNA"/>
</dbReference>
<dbReference type="Gene3D" id="3.40.366.10">
    <property type="entry name" value="Malonyl-Coenzyme A Acyl Carrier Protein, domain 2"/>
    <property type="match status" value="1"/>
</dbReference>
<dbReference type="InterPro" id="IPR009081">
    <property type="entry name" value="PP-bd_ACP"/>
</dbReference>
<dbReference type="SUPFAM" id="SSF55048">
    <property type="entry name" value="Probable ACP-binding domain of malonyl-CoA ACP transacylase"/>
    <property type="match status" value="1"/>
</dbReference>
<dbReference type="InterPro" id="IPR036736">
    <property type="entry name" value="ACP-like_sf"/>
</dbReference>
<dbReference type="InterPro" id="IPR020806">
    <property type="entry name" value="PKS_PP-bd"/>
</dbReference>
<keyword evidence="2" id="KW-0597">Phosphoprotein</keyword>
<keyword evidence="4" id="KW-0511">Multifunctional enzyme</keyword>
<dbReference type="InterPro" id="IPR013968">
    <property type="entry name" value="PKS_KR"/>
</dbReference>
<protein>
    <submittedName>
        <fullName evidence="6">Nocobactin polyketide synthase NbtC</fullName>
    </submittedName>
</protein>
<dbReference type="SUPFAM" id="SSF47336">
    <property type="entry name" value="ACP-like"/>
    <property type="match status" value="1"/>
</dbReference>
<accession>A0ABW7K861</accession>